<reference evidence="3 4" key="1">
    <citation type="journal article" date="2013" name="Fungal Biol.">
        <title>Analysis of microsatellite markers in the genome of the plant pathogen Ceratocystis fimbriata.</title>
        <authorList>
            <person name="Simpson M.C."/>
            <person name="Wilken P.M."/>
            <person name="Coetzee M.P."/>
            <person name="Wingfield M.J."/>
            <person name="Wingfield B.D."/>
        </authorList>
    </citation>
    <scope>NUCLEOTIDE SEQUENCE [LARGE SCALE GENOMIC DNA]</scope>
    <source>
        <strain evidence="3 4">CBS 114723</strain>
    </source>
</reference>
<proteinExistence type="predicted"/>
<gene>
    <name evidence="3" type="ORF">CFIMG_008072RA00001</name>
</gene>
<sequence>MEWKWALIMKTLFCLARAARASGISPEDFFRYQTEKRYAPVQEKIDSSLNFVIEGTKSCCLRGEPSRSLPDFTPFSCHFESIFRDDTNYSDDERSDKDSNEDNIQDTSEPKNEYYSEDNCKVNAEDCDMYDCSKRQVSDQDSQSDLEFVICIDEARNLLFDRTERITLPFQRY</sequence>
<evidence type="ECO:0000256" key="2">
    <source>
        <dbReference type="SAM" id="SignalP"/>
    </source>
</evidence>
<feature type="signal peptide" evidence="2">
    <location>
        <begin position="1"/>
        <end position="21"/>
    </location>
</feature>
<accession>A0A2C5X926</accession>
<feature type="chain" id="PRO_5012564319" evidence="2">
    <location>
        <begin position="22"/>
        <end position="173"/>
    </location>
</feature>
<evidence type="ECO:0000313" key="4">
    <source>
        <dbReference type="Proteomes" id="UP000222788"/>
    </source>
</evidence>
<feature type="region of interest" description="Disordered" evidence="1">
    <location>
        <begin position="87"/>
        <end position="115"/>
    </location>
</feature>
<keyword evidence="2" id="KW-0732">Signal</keyword>
<name>A0A2C5X926_9PEZI</name>
<protein>
    <submittedName>
        <fullName evidence="3">Uncharacterized protein</fullName>
    </submittedName>
</protein>
<dbReference type="EMBL" id="APWK03000033">
    <property type="protein sequence ID" value="PHH54033.1"/>
    <property type="molecule type" value="Genomic_DNA"/>
</dbReference>
<comment type="caution">
    <text evidence="3">The sequence shown here is derived from an EMBL/GenBank/DDBJ whole genome shotgun (WGS) entry which is preliminary data.</text>
</comment>
<dbReference type="AlphaFoldDB" id="A0A2C5X926"/>
<feature type="non-terminal residue" evidence="3">
    <location>
        <position position="173"/>
    </location>
</feature>
<feature type="compositionally biased region" description="Basic and acidic residues" evidence="1">
    <location>
        <begin position="87"/>
        <end position="100"/>
    </location>
</feature>
<evidence type="ECO:0000313" key="3">
    <source>
        <dbReference type="EMBL" id="PHH54033.1"/>
    </source>
</evidence>
<organism evidence="3 4">
    <name type="scientific">Ceratocystis fimbriata CBS 114723</name>
    <dbReference type="NCBI Taxonomy" id="1035309"/>
    <lineage>
        <taxon>Eukaryota</taxon>
        <taxon>Fungi</taxon>
        <taxon>Dikarya</taxon>
        <taxon>Ascomycota</taxon>
        <taxon>Pezizomycotina</taxon>
        <taxon>Sordariomycetes</taxon>
        <taxon>Hypocreomycetidae</taxon>
        <taxon>Microascales</taxon>
        <taxon>Ceratocystidaceae</taxon>
        <taxon>Ceratocystis</taxon>
    </lineage>
</organism>
<keyword evidence="4" id="KW-1185">Reference proteome</keyword>
<evidence type="ECO:0000256" key="1">
    <source>
        <dbReference type="SAM" id="MobiDB-lite"/>
    </source>
</evidence>
<dbReference type="Proteomes" id="UP000222788">
    <property type="component" value="Unassembled WGS sequence"/>
</dbReference>
<reference evidence="3 4" key="2">
    <citation type="journal article" date="2013" name="IMA Fungus">
        <title>IMA Genome-F 1: Ceratocystis fimbriata: Draft nuclear genome sequence for the plant pathogen, Ceratocystis fimbriata.</title>
        <authorList>
            <person name="Wilken P.M."/>
            <person name="Steenkamp E.T."/>
            <person name="Wingfield M.J."/>
            <person name="de Beer Z.W."/>
            <person name="Wingfield B.D."/>
        </authorList>
    </citation>
    <scope>NUCLEOTIDE SEQUENCE [LARGE SCALE GENOMIC DNA]</scope>
    <source>
        <strain evidence="3 4">CBS 114723</strain>
    </source>
</reference>